<proteinExistence type="predicted"/>
<accession>A0ACB9BXH1</accession>
<gene>
    <name evidence="1" type="ORF">L1987_66459</name>
</gene>
<reference evidence="1 2" key="2">
    <citation type="journal article" date="2022" name="Mol. Ecol. Resour.">
        <title>The genomes of chicory, endive, great burdock and yacon provide insights into Asteraceae paleo-polyploidization history and plant inulin production.</title>
        <authorList>
            <person name="Fan W."/>
            <person name="Wang S."/>
            <person name="Wang H."/>
            <person name="Wang A."/>
            <person name="Jiang F."/>
            <person name="Liu H."/>
            <person name="Zhao H."/>
            <person name="Xu D."/>
            <person name="Zhang Y."/>
        </authorList>
    </citation>
    <scope>NUCLEOTIDE SEQUENCE [LARGE SCALE GENOMIC DNA]</scope>
    <source>
        <strain evidence="2">cv. Yunnan</strain>
        <tissue evidence="1">Leaves</tissue>
    </source>
</reference>
<evidence type="ECO:0000313" key="1">
    <source>
        <dbReference type="EMBL" id="KAI3726660.1"/>
    </source>
</evidence>
<evidence type="ECO:0000313" key="2">
    <source>
        <dbReference type="Proteomes" id="UP001056120"/>
    </source>
</evidence>
<name>A0ACB9BXH1_9ASTR</name>
<reference evidence="2" key="1">
    <citation type="journal article" date="2022" name="Mol. Ecol. Resour.">
        <title>The genomes of chicory, endive, great burdock and yacon provide insights into Asteraceae palaeo-polyploidization history and plant inulin production.</title>
        <authorList>
            <person name="Fan W."/>
            <person name="Wang S."/>
            <person name="Wang H."/>
            <person name="Wang A."/>
            <person name="Jiang F."/>
            <person name="Liu H."/>
            <person name="Zhao H."/>
            <person name="Xu D."/>
            <person name="Zhang Y."/>
        </authorList>
    </citation>
    <scope>NUCLEOTIDE SEQUENCE [LARGE SCALE GENOMIC DNA]</scope>
    <source>
        <strain evidence="2">cv. Yunnan</strain>
    </source>
</reference>
<dbReference type="Proteomes" id="UP001056120">
    <property type="component" value="Linkage Group LG22"/>
</dbReference>
<organism evidence="1 2">
    <name type="scientific">Smallanthus sonchifolius</name>
    <dbReference type="NCBI Taxonomy" id="185202"/>
    <lineage>
        <taxon>Eukaryota</taxon>
        <taxon>Viridiplantae</taxon>
        <taxon>Streptophyta</taxon>
        <taxon>Embryophyta</taxon>
        <taxon>Tracheophyta</taxon>
        <taxon>Spermatophyta</taxon>
        <taxon>Magnoliopsida</taxon>
        <taxon>eudicotyledons</taxon>
        <taxon>Gunneridae</taxon>
        <taxon>Pentapetalae</taxon>
        <taxon>asterids</taxon>
        <taxon>campanulids</taxon>
        <taxon>Asterales</taxon>
        <taxon>Asteraceae</taxon>
        <taxon>Asteroideae</taxon>
        <taxon>Heliantheae alliance</taxon>
        <taxon>Millerieae</taxon>
        <taxon>Smallanthus</taxon>
    </lineage>
</organism>
<sequence>MAQGNRPNVPALPALANGRACFGCGDPTHFRNQCPRLANPNPNPGARGRAFNINANEAQANAEVVNGTFLVNQHYAFVLFDTGADKSFVSLEFEILLAKNRSKLEKSITVEVADGNPVTIDSVIRDCVLNLNDHDFQINLIPMRLGSFDVIIGMDWLAEHHAEIICFEKCIRIPLSSGSTLQIYGEKPSSGLKLMSCTAARKYLRKNYVAFLANVVEKKGKGKNIQDIPVIREFPEVFPEDLPGLPPMRQVEFRIDLIPGANPVAKSPYRLAPSEMQELISQLQELSEKGFFSS</sequence>
<dbReference type="EMBL" id="CM042039">
    <property type="protein sequence ID" value="KAI3726660.1"/>
    <property type="molecule type" value="Genomic_DNA"/>
</dbReference>
<keyword evidence="2" id="KW-1185">Reference proteome</keyword>
<comment type="caution">
    <text evidence="1">The sequence shown here is derived from an EMBL/GenBank/DDBJ whole genome shotgun (WGS) entry which is preliminary data.</text>
</comment>
<protein>
    <submittedName>
        <fullName evidence="1">Uncharacterized protein</fullName>
    </submittedName>
</protein>